<dbReference type="SUPFAM" id="SSF52266">
    <property type="entry name" value="SGNH hydrolase"/>
    <property type="match status" value="1"/>
</dbReference>
<dbReference type="PROSITE" id="PS51257">
    <property type="entry name" value="PROKAR_LIPOPROTEIN"/>
    <property type="match status" value="1"/>
</dbReference>
<evidence type="ECO:0000313" key="4">
    <source>
        <dbReference type="Proteomes" id="UP000007730"/>
    </source>
</evidence>
<dbReference type="PANTHER" id="PTHR30383">
    <property type="entry name" value="THIOESTERASE 1/PROTEASE 1/LYSOPHOSPHOLIPASE L1"/>
    <property type="match status" value="1"/>
</dbReference>
<dbReference type="RefSeq" id="WP_013913230.1">
    <property type="nucleotide sequence ID" value="NC_011386.1"/>
</dbReference>
<feature type="chain" id="PRO_5003374264" evidence="1">
    <location>
        <begin position="22"/>
        <end position="177"/>
    </location>
</feature>
<dbReference type="OrthoDB" id="8227335at2"/>
<accession>F8BRT0</accession>
<gene>
    <name evidence="3" type="ordered locus">OCA5_c24650</name>
</gene>
<dbReference type="HOGENOM" id="CLU_051180_2_0_5"/>
<name>F8BRT0_AFIC5</name>
<dbReference type="eggNOG" id="COG2755">
    <property type="taxonomic scope" value="Bacteria"/>
</dbReference>
<evidence type="ECO:0000256" key="1">
    <source>
        <dbReference type="SAM" id="SignalP"/>
    </source>
</evidence>
<dbReference type="PANTHER" id="PTHR30383:SF24">
    <property type="entry name" value="THIOESTERASE 1_PROTEASE 1_LYSOPHOSPHOLIPASE L1"/>
    <property type="match status" value="1"/>
</dbReference>
<dbReference type="STRING" id="504832.OCA5_c24650"/>
<dbReference type="EMBL" id="CP002826">
    <property type="protein sequence ID" value="AEI07161.1"/>
    <property type="molecule type" value="Genomic_DNA"/>
</dbReference>
<organism evidence="3 4">
    <name type="scientific">Afipia carboxidovorans (strain ATCC 49405 / DSM 1227 / KCTC 32145 / OM5)</name>
    <name type="common">Oligotropha carboxidovorans</name>
    <dbReference type="NCBI Taxonomy" id="504832"/>
    <lineage>
        <taxon>Bacteria</taxon>
        <taxon>Pseudomonadati</taxon>
        <taxon>Pseudomonadota</taxon>
        <taxon>Alphaproteobacteria</taxon>
        <taxon>Hyphomicrobiales</taxon>
        <taxon>Nitrobacteraceae</taxon>
        <taxon>Afipia</taxon>
    </lineage>
</organism>
<dbReference type="InterPro" id="IPR036514">
    <property type="entry name" value="SGNH_hydro_sf"/>
</dbReference>
<dbReference type="InterPro" id="IPR051532">
    <property type="entry name" value="Ester_Hydrolysis_Enzymes"/>
</dbReference>
<dbReference type="AlphaFoldDB" id="F8BRT0"/>
<evidence type="ECO:0000259" key="2">
    <source>
        <dbReference type="Pfam" id="PF13472"/>
    </source>
</evidence>
<sequence>MKGWALGMVAAVALFACAAEAAEVNIVALGASNTYGAGRGRTNGGVPSSQAYPAQLQALLAARGVSARVTNAGIPGDTTGGMLARLNSAVPNGTKIVIFQPGGNDARRGEGASRQSNIAEIKQRLAARHIKVIMLGHLGQIAPTGTRDPDGQHFNAQGHAAFAAWLAPKVIAAARGQ</sequence>
<dbReference type="KEGG" id="ocg:OCA5_c24650"/>
<keyword evidence="4" id="KW-1185">Reference proteome</keyword>
<keyword evidence="1" id="KW-0732">Signal</keyword>
<dbReference type="InterPro" id="IPR013830">
    <property type="entry name" value="SGNH_hydro"/>
</dbReference>
<feature type="domain" description="SGNH hydrolase-type esterase" evidence="2">
    <location>
        <begin position="28"/>
        <end position="167"/>
    </location>
</feature>
<evidence type="ECO:0000313" key="3">
    <source>
        <dbReference type="EMBL" id="AEI07161.1"/>
    </source>
</evidence>
<feature type="signal peptide" evidence="1">
    <location>
        <begin position="1"/>
        <end position="21"/>
    </location>
</feature>
<protein>
    <submittedName>
        <fullName evidence="3">Putative esterase</fullName>
    </submittedName>
</protein>
<dbReference type="Proteomes" id="UP000007730">
    <property type="component" value="Chromosome"/>
</dbReference>
<dbReference type="Gene3D" id="3.40.50.1110">
    <property type="entry name" value="SGNH hydrolase"/>
    <property type="match status" value="1"/>
</dbReference>
<dbReference type="Pfam" id="PF13472">
    <property type="entry name" value="Lipase_GDSL_2"/>
    <property type="match status" value="1"/>
</dbReference>
<dbReference type="GO" id="GO:0004622">
    <property type="term" value="F:phosphatidylcholine lysophospholipase activity"/>
    <property type="evidence" value="ECO:0007669"/>
    <property type="project" value="TreeGrafter"/>
</dbReference>
<proteinExistence type="predicted"/>
<dbReference type="PATRIC" id="fig|504832.7.peg.2600"/>
<reference evidence="3 4" key="1">
    <citation type="journal article" date="2011" name="J. Bacteriol.">
        <title>Complete genome sequences of the chemolithoautotrophic Oligotropha carboxidovorans strains OM4 and OM5.</title>
        <authorList>
            <person name="Volland S."/>
            <person name="Rachinger M."/>
            <person name="Strittmatter A."/>
            <person name="Daniel R."/>
            <person name="Gottschalk G."/>
            <person name="Meyer O."/>
        </authorList>
    </citation>
    <scope>NUCLEOTIDE SEQUENCE [LARGE SCALE GENOMIC DNA]</scope>
    <source>
        <strain evidence="4">ATCC 49405 / DSM 1227 / KCTC 32145 / OM5</strain>
    </source>
</reference>